<protein>
    <recommendedName>
        <fullName evidence="3">Serine/threonine protein kinase</fullName>
    </recommendedName>
</protein>
<sequence length="414" mass="47939">MAIVRTFEEYVIVNHQNFIVNDDDSEAEFKLDDRRTYKIQLSSKGYATKVIRSYLATNFCEQLNLWGADLLCLSTRSQLQQMLSEQDIHTLQSKIKLRKKGELEAGKTIARAFLKFLEVKKQLPVNEFGFAVIQTQTRRYYFDQRFKKQKPFRAPKNPIEDGEFGSNKKVTAIDEHFIALRPIDPANQMTWSQCKKHQSLLTELFEEFPCISRARWVEPNLLLSEYAGDEVKTLITDYSWLFNPAVFKDVCWFLAEMHSRGIALRDIKPENFCTKSLHAQVKIIDLDEVVNLDDLQAVHYMYTPSMLTKGLVQGIEARNKHFVLQADKYAMLKTILEASSLKIRTLIAKEGVIIAPRTGLYNWSNEHLFLPWIKTNIKPEYHQAVKGFIAEPTENPLTVSVFDVVDWEKCKPTS</sequence>
<dbReference type="RefSeq" id="WP_121837059.1">
    <property type="nucleotide sequence ID" value="NZ_ML014753.1"/>
</dbReference>
<comment type="caution">
    <text evidence="1">The sequence shown here is derived from an EMBL/GenBank/DDBJ whole genome shotgun (WGS) entry which is preliminary data.</text>
</comment>
<dbReference type="OrthoDB" id="5842010at2"/>
<dbReference type="SUPFAM" id="SSF56112">
    <property type="entry name" value="Protein kinase-like (PK-like)"/>
    <property type="match status" value="1"/>
</dbReference>
<organism evidence="1 2">
    <name type="scientific">Parashewanella curva</name>
    <dbReference type="NCBI Taxonomy" id="2338552"/>
    <lineage>
        <taxon>Bacteria</taxon>
        <taxon>Pseudomonadati</taxon>
        <taxon>Pseudomonadota</taxon>
        <taxon>Gammaproteobacteria</taxon>
        <taxon>Alteromonadales</taxon>
        <taxon>Shewanellaceae</taxon>
        <taxon>Parashewanella</taxon>
    </lineage>
</organism>
<dbReference type="EMBL" id="QZEI01000001">
    <property type="protein sequence ID" value="RLV61660.1"/>
    <property type="molecule type" value="Genomic_DNA"/>
</dbReference>
<proteinExistence type="predicted"/>
<gene>
    <name evidence="1" type="ORF">D5018_00650</name>
</gene>
<accession>A0A3L8Q2C2</accession>
<dbReference type="InterPro" id="IPR011009">
    <property type="entry name" value="Kinase-like_dom_sf"/>
</dbReference>
<dbReference type="AlphaFoldDB" id="A0A3L8Q2C2"/>
<keyword evidence="2" id="KW-1185">Reference proteome</keyword>
<dbReference type="Proteomes" id="UP000281474">
    <property type="component" value="Unassembled WGS sequence"/>
</dbReference>
<evidence type="ECO:0008006" key="3">
    <source>
        <dbReference type="Google" id="ProtNLM"/>
    </source>
</evidence>
<evidence type="ECO:0000313" key="2">
    <source>
        <dbReference type="Proteomes" id="UP000281474"/>
    </source>
</evidence>
<evidence type="ECO:0000313" key="1">
    <source>
        <dbReference type="EMBL" id="RLV61660.1"/>
    </source>
</evidence>
<reference evidence="1 2" key="1">
    <citation type="submission" date="2018-09" db="EMBL/GenBank/DDBJ databases">
        <title>Phylogeny of the Shewanellaceae, and recommendation for two new genera, Pseudoshewanella and Parashewanella.</title>
        <authorList>
            <person name="Wang G."/>
        </authorList>
    </citation>
    <scope>NUCLEOTIDE SEQUENCE [LARGE SCALE GENOMIC DNA]</scope>
    <source>
        <strain evidence="1 2">C51</strain>
    </source>
</reference>
<name>A0A3L8Q2C2_9GAMM</name>
<dbReference type="Gene3D" id="1.10.510.10">
    <property type="entry name" value="Transferase(Phosphotransferase) domain 1"/>
    <property type="match status" value="1"/>
</dbReference>